<dbReference type="InterPro" id="IPR028871">
    <property type="entry name" value="BlueCu_1_BS"/>
</dbReference>
<dbReference type="PANTHER" id="PTHR38439:SF2">
    <property type="entry name" value="OUTER MEMBRANE PROTEIN H.8"/>
    <property type="match status" value="1"/>
</dbReference>
<dbReference type="Gene3D" id="2.60.40.420">
    <property type="entry name" value="Cupredoxins - blue copper proteins"/>
    <property type="match status" value="1"/>
</dbReference>
<keyword evidence="5" id="KW-0732">Signal</keyword>
<accession>A0A143PJR7</accession>
<dbReference type="GO" id="GO:0005507">
    <property type="term" value="F:copper ion binding"/>
    <property type="evidence" value="ECO:0007669"/>
    <property type="project" value="InterPro"/>
</dbReference>
<dbReference type="InterPro" id="IPR008972">
    <property type="entry name" value="Cupredoxin"/>
</dbReference>
<evidence type="ECO:0000313" key="7">
    <source>
        <dbReference type="EMBL" id="AMY08832.1"/>
    </source>
</evidence>
<keyword evidence="2" id="KW-0479">Metal-binding</keyword>
<evidence type="ECO:0000259" key="6">
    <source>
        <dbReference type="Pfam" id="PF00127"/>
    </source>
</evidence>
<feature type="domain" description="Blue (type 1) copper" evidence="6">
    <location>
        <begin position="47"/>
        <end position="167"/>
    </location>
</feature>
<evidence type="ECO:0000256" key="5">
    <source>
        <dbReference type="SAM" id="SignalP"/>
    </source>
</evidence>
<dbReference type="Pfam" id="PF00127">
    <property type="entry name" value="Copper-bind"/>
    <property type="match status" value="1"/>
</dbReference>
<dbReference type="KEGG" id="abac:LuPra_02038"/>
<dbReference type="GO" id="GO:0009055">
    <property type="term" value="F:electron transfer activity"/>
    <property type="evidence" value="ECO:0007669"/>
    <property type="project" value="InterPro"/>
</dbReference>
<dbReference type="OrthoDB" id="9814063at2"/>
<evidence type="ECO:0000256" key="1">
    <source>
        <dbReference type="ARBA" id="ARBA00022448"/>
    </source>
</evidence>
<evidence type="ECO:0000256" key="3">
    <source>
        <dbReference type="ARBA" id="ARBA00022982"/>
    </source>
</evidence>
<dbReference type="AlphaFoldDB" id="A0A143PJR7"/>
<evidence type="ECO:0000256" key="2">
    <source>
        <dbReference type="ARBA" id="ARBA00022723"/>
    </source>
</evidence>
<dbReference type="PROSITE" id="PS00079">
    <property type="entry name" value="MULTICOPPER_OXIDASE1"/>
    <property type="match status" value="1"/>
</dbReference>
<gene>
    <name evidence="7" type="ORF">LuPra_02038</name>
</gene>
<evidence type="ECO:0000313" key="8">
    <source>
        <dbReference type="Proteomes" id="UP000076079"/>
    </source>
</evidence>
<organism evidence="7 8">
    <name type="scientific">Luteitalea pratensis</name>
    <dbReference type="NCBI Taxonomy" id="1855912"/>
    <lineage>
        <taxon>Bacteria</taxon>
        <taxon>Pseudomonadati</taxon>
        <taxon>Acidobacteriota</taxon>
        <taxon>Vicinamibacteria</taxon>
        <taxon>Vicinamibacterales</taxon>
        <taxon>Vicinamibacteraceae</taxon>
        <taxon>Luteitalea</taxon>
    </lineage>
</organism>
<name>A0A143PJR7_LUTPR</name>
<dbReference type="InterPro" id="IPR000923">
    <property type="entry name" value="BlueCu_1"/>
</dbReference>
<reference evidence="7 8" key="1">
    <citation type="journal article" date="2016" name="Genome Announc.">
        <title>First Complete Genome Sequence of a Subdivision 6 Acidobacterium Strain.</title>
        <authorList>
            <person name="Huang S."/>
            <person name="Vieira S."/>
            <person name="Bunk B."/>
            <person name="Riedel T."/>
            <person name="Sproer C."/>
            <person name="Overmann J."/>
        </authorList>
    </citation>
    <scope>NUCLEOTIDE SEQUENCE [LARGE SCALE GENOMIC DNA]</scope>
    <source>
        <strain evidence="8">DSM 100886 HEG_-6_39</strain>
    </source>
</reference>
<feature type="chain" id="PRO_5007511476" evidence="5">
    <location>
        <begin position="23"/>
        <end position="167"/>
    </location>
</feature>
<dbReference type="Proteomes" id="UP000076079">
    <property type="component" value="Chromosome"/>
</dbReference>
<evidence type="ECO:0000256" key="4">
    <source>
        <dbReference type="ARBA" id="ARBA00023008"/>
    </source>
</evidence>
<dbReference type="RefSeq" id="WP_157898971.1">
    <property type="nucleotide sequence ID" value="NZ_CP015136.1"/>
</dbReference>
<dbReference type="PANTHER" id="PTHR38439">
    <property type="entry name" value="AURACYANIN-B"/>
    <property type="match status" value="1"/>
</dbReference>
<reference evidence="8" key="2">
    <citation type="submission" date="2016-04" db="EMBL/GenBank/DDBJ databases">
        <title>First Complete Genome Sequence of a Subdivision 6 Acidobacterium.</title>
        <authorList>
            <person name="Huang S."/>
            <person name="Vieira S."/>
            <person name="Bunk B."/>
            <person name="Riedel T."/>
            <person name="Sproeer C."/>
            <person name="Overmann J."/>
        </authorList>
    </citation>
    <scope>NUCLEOTIDE SEQUENCE [LARGE SCALE GENOMIC DNA]</scope>
    <source>
        <strain evidence="8">DSM 100886 HEG_-6_39</strain>
    </source>
</reference>
<keyword evidence="3" id="KW-0249">Electron transport</keyword>
<dbReference type="PROSITE" id="PS00196">
    <property type="entry name" value="COPPER_BLUE"/>
    <property type="match status" value="1"/>
</dbReference>
<dbReference type="EMBL" id="CP015136">
    <property type="protein sequence ID" value="AMY08832.1"/>
    <property type="molecule type" value="Genomic_DNA"/>
</dbReference>
<feature type="signal peptide" evidence="5">
    <location>
        <begin position="1"/>
        <end position="22"/>
    </location>
</feature>
<keyword evidence="8" id="KW-1185">Reference proteome</keyword>
<keyword evidence="4" id="KW-0186">Copper</keyword>
<dbReference type="SUPFAM" id="SSF49503">
    <property type="entry name" value="Cupredoxins"/>
    <property type="match status" value="1"/>
</dbReference>
<dbReference type="InterPro" id="IPR050845">
    <property type="entry name" value="Cu-binding_ET"/>
</dbReference>
<dbReference type="InterPro" id="IPR033138">
    <property type="entry name" value="Cu_oxidase_CS"/>
</dbReference>
<keyword evidence="1" id="KW-0813">Transport</keyword>
<protein>
    <submittedName>
        <fullName evidence="7">Auracyanin-A</fullName>
    </submittedName>
</protein>
<sequence length="167" mass="16723" precursor="true">MPRHSLCAALCTVALTLSPALALAQAPKTAPKAAAPKAAAGAAKTFTVTAGDTMKFAPAIIRVKAGDKVTITLKAVSALPKMAMAHNFVLLKAGVDAAAVATAGSTARDTAFVSPKSKAQIIAASALAGGGETVTVEFTAPAAGKYQFICTFPAHFQAGMVGQLIVE</sequence>
<proteinExistence type="predicted"/>